<dbReference type="GO" id="GO:0046872">
    <property type="term" value="F:metal ion binding"/>
    <property type="evidence" value="ECO:0007669"/>
    <property type="project" value="InterPro"/>
</dbReference>
<evidence type="ECO:0000259" key="4">
    <source>
        <dbReference type="Pfam" id="PF00465"/>
    </source>
</evidence>
<dbReference type="EMBL" id="PDPS01000025">
    <property type="protein sequence ID" value="PID57892.1"/>
    <property type="molecule type" value="Genomic_DNA"/>
</dbReference>
<gene>
    <name evidence="6" type="ORF">CSB45_06485</name>
</gene>
<comment type="similarity">
    <text evidence="1">Belongs to the iron-containing alcohol dehydrogenase family.</text>
</comment>
<dbReference type="CDD" id="cd08183">
    <property type="entry name" value="Fe-ADH-like"/>
    <property type="match status" value="1"/>
</dbReference>
<dbReference type="FunFam" id="3.40.50.1970:FF:000003">
    <property type="entry name" value="Alcohol dehydrogenase, iron-containing"/>
    <property type="match status" value="1"/>
</dbReference>
<feature type="domain" description="Alcohol dehydrogenase iron-type/glycerol dehydrogenase GldA" evidence="4">
    <location>
        <begin position="9"/>
        <end position="175"/>
    </location>
</feature>
<feature type="domain" description="Fe-containing alcohol dehydrogenase-like C-terminal" evidence="5">
    <location>
        <begin position="186"/>
        <end position="383"/>
    </location>
</feature>
<name>A0A2G6E7P2_9BACT</name>
<comment type="caution">
    <text evidence="6">The sequence shown here is derived from an EMBL/GenBank/DDBJ whole genome shotgun (WGS) entry which is preliminary data.</text>
</comment>
<keyword evidence="2" id="KW-0560">Oxidoreductase</keyword>
<dbReference type="PROSITE" id="PS00913">
    <property type="entry name" value="ADH_IRON_1"/>
    <property type="match status" value="1"/>
</dbReference>
<dbReference type="Pfam" id="PF25137">
    <property type="entry name" value="ADH_Fe_C"/>
    <property type="match status" value="1"/>
</dbReference>
<dbReference type="AlphaFoldDB" id="A0A2G6E7P2"/>
<dbReference type="Gene3D" id="1.20.1090.10">
    <property type="entry name" value="Dehydroquinate synthase-like - alpha domain"/>
    <property type="match status" value="1"/>
</dbReference>
<organism evidence="6 7">
    <name type="scientific">candidate division KSB3 bacterium</name>
    <dbReference type="NCBI Taxonomy" id="2044937"/>
    <lineage>
        <taxon>Bacteria</taxon>
        <taxon>candidate division KSB3</taxon>
    </lineage>
</organism>
<dbReference type="PANTHER" id="PTHR11496:SF102">
    <property type="entry name" value="ALCOHOL DEHYDROGENASE 4"/>
    <property type="match status" value="1"/>
</dbReference>
<dbReference type="InterPro" id="IPR018211">
    <property type="entry name" value="ADH_Fe_CS"/>
</dbReference>
<protein>
    <submittedName>
        <fullName evidence="6">Alcohol dehydrogenase</fullName>
    </submittedName>
</protein>
<dbReference type="InterPro" id="IPR001670">
    <property type="entry name" value="ADH_Fe/GldA"/>
</dbReference>
<evidence type="ECO:0000256" key="1">
    <source>
        <dbReference type="ARBA" id="ARBA00007358"/>
    </source>
</evidence>
<evidence type="ECO:0000313" key="7">
    <source>
        <dbReference type="Proteomes" id="UP000229740"/>
    </source>
</evidence>
<sequence>MQFEFATANRIVFGPGSVVRAGEIAAEYGTDALVVTGSHVGRAAPLFESLEANAVRYEHFSVSAEPTIEIVEEGRKRAHDFGCQMVISFGGGSPLDAGKAIAGLLTNGGQVLDYLEVIGQGRTLQKAAAPFLAIPTTAGPGTEVTRNAVLKSTERRVKVSMRSPLLLPKVALIDPELTCSLPPGITAGTGLDAFTQALEGYVSNKANPMTDTTCREAMARTARSLRRACEDGGDLSAREDMCLASLFGGLAVANAKLGAVHGFAGPAGGMFPVPHGVVCARLLPFVMEANVRALQTRDPESPVLHRYDDVARILTGDASATSADGVTWVQHLCDALHIPALSEYGMTQKDIPLLVENAARASSMQGNPIVLTPEELSRILEQAL</sequence>
<dbReference type="InterPro" id="IPR039697">
    <property type="entry name" value="Alcohol_dehydrogenase_Fe"/>
</dbReference>
<proteinExistence type="inferred from homology"/>
<dbReference type="PANTHER" id="PTHR11496">
    <property type="entry name" value="ALCOHOL DEHYDROGENASE"/>
    <property type="match status" value="1"/>
</dbReference>
<dbReference type="Gene3D" id="3.40.50.1970">
    <property type="match status" value="1"/>
</dbReference>
<dbReference type="Pfam" id="PF00465">
    <property type="entry name" value="Fe-ADH"/>
    <property type="match status" value="1"/>
</dbReference>
<dbReference type="SUPFAM" id="SSF56796">
    <property type="entry name" value="Dehydroquinate synthase-like"/>
    <property type="match status" value="1"/>
</dbReference>
<dbReference type="Proteomes" id="UP000229740">
    <property type="component" value="Unassembled WGS sequence"/>
</dbReference>
<evidence type="ECO:0000259" key="5">
    <source>
        <dbReference type="Pfam" id="PF25137"/>
    </source>
</evidence>
<keyword evidence="3" id="KW-0520">NAD</keyword>
<evidence type="ECO:0000256" key="3">
    <source>
        <dbReference type="ARBA" id="ARBA00023027"/>
    </source>
</evidence>
<evidence type="ECO:0000313" key="6">
    <source>
        <dbReference type="EMBL" id="PID57892.1"/>
    </source>
</evidence>
<dbReference type="InterPro" id="IPR056798">
    <property type="entry name" value="ADH_Fe_C"/>
</dbReference>
<dbReference type="GO" id="GO:0004022">
    <property type="term" value="F:alcohol dehydrogenase (NAD+) activity"/>
    <property type="evidence" value="ECO:0007669"/>
    <property type="project" value="TreeGrafter"/>
</dbReference>
<evidence type="ECO:0000256" key="2">
    <source>
        <dbReference type="ARBA" id="ARBA00023002"/>
    </source>
</evidence>
<accession>A0A2G6E7P2</accession>
<reference evidence="6 7" key="1">
    <citation type="submission" date="2017-10" db="EMBL/GenBank/DDBJ databases">
        <title>Novel microbial diversity and functional potential in the marine mammal oral microbiome.</title>
        <authorList>
            <person name="Dudek N.K."/>
            <person name="Sun C.L."/>
            <person name="Burstein D."/>
            <person name="Kantor R.S."/>
            <person name="Aliaga Goltsman D.S."/>
            <person name="Bik E.M."/>
            <person name="Thomas B.C."/>
            <person name="Banfield J.F."/>
            <person name="Relman D.A."/>
        </authorList>
    </citation>
    <scope>NUCLEOTIDE SEQUENCE [LARGE SCALE GENOMIC DNA]</scope>
    <source>
        <strain evidence="6">DOLZORAL124_49_17</strain>
    </source>
</reference>